<evidence type="ECO:0000313" key="2">
    <source>
        <dbReference type="EMBL" id="KAF6738722.1"/>
    </source>
</evidence>
<name>A0A834FS23_ORYME</name>
<gene>
    <name evidence="2" type="ORF">FQA47_006313</name>
</gene>
<accession>A0A834FS23</accession>
<evidence type="ECO:0000256" key="1">
    <source>
        <dbReference type="SAM" id="MobiDB-lite"/>
    </source>
</evidence>
<dbReference type="EMBL" id="WKFB01000020">
    <property type="protein sequence ID" value="KAF6738722.1"/>
    <property type="molecule type" value="Genomic_DNA"/>
</dbReference>
<feature type="region of interest" description="Disordered" evidence="1">
    <location>
        <begin position="66"/>
        <end position="86"/>
    </location>
</feature>
<feature type="non-terminal residue" evidence="2">
    <location>
        <position position="1"/>
    </location>
</feature>
<dbReference type="Proteomes" id="UP000646548">
    <property type="component" value="Unassembled WGS sequence"/>
</dbReference>
<sequence length="86" mass="9549">PPRLLVTPSFLPSLGPPYSPVSSRTKTPHRPPRDPLTLLTSPSHQLQALSRFTGHTTTQRILLCRTGSHRSHDLEENTQETSGIPF</sequence>
<proteinExistence type="predicted"/>
<protein>
    <submittedName>
        <fullName evidence="2">Uncharacterized protein</fullName>
    </submittedName>
</protein>
<dbReference type="AlphaFoldDB" id="A0A834FS23"/>
<feature type="region of interest" description="Disordered" evidence="1">
    <location>
        <begin position="1"/>
        <end position="40"/>
    </location>
</feature>
<evidence type="ECO:0000313" key="3">
    <source>
        <dbReference type="Proteomes" id="UP000646548"/>
    </source>
</evidence>
<comment type="caution">
    <text evidence="2">The sequence shown here is derived from an EMBL/GenBank/DDBJ whole genome shotgun (WGS) entry which is preliminary data.</text>
</comment>
<reference evidence="2" key="1">
    <citation type="journal article" name="BMC Genomics">
        <title>Long-read sequencing and de novo genome assembly of marine medaka (Oryzias melastigma).</title>
        <authorList>
            <person name="Liang P."/>
            <person name="Saqib H.S.A."/>
            <person name="Ni X."/>
            <person name="Shen Y."/>
        </authorList>
    </citation>
    <scope>NUCLEOTIDE SEQUENCE</scope>
    <source>
        <strain evidence="2">Bigg-433</strain>
    </source>
</reference>
<feature type="non-terminal residue" evidence="2">
    <location>
        <position position="86"/>
    </location>
</feature>
<organism evidence="2 3">
    <name type="scientific">Oryzias melastigma</name>
    <name type="common">Marine medaka</name>
    <dbReference type="NCBI Taxonomy" id="30732"/>
    <lineage>
        <taxon>Eukaryota</taxon>
        <taxon>Metazoa</taxon>
        <taxon>Chordata</taxon>
        <taxon>Craniata</taxon>
        <taxon>Vertebrata</taxon>
        <taxon>Euteleostomi</taxon>
        <taxon>Actinopterygii</taxon>
        <taxon>Neopterygii</taxon>
        <taxon>Teleostei</taxon>
        <taxon>Neoteleostei</taxon>
        <taxon>Acanthomorphata</taxon>
        <taxon>Ovalentaria</taxon>
        <taxon>Atherinomorphae</taxon>
        <taxon>Beloniformes</taxon>
        <taxon>Adrianichthyidae</taxon>
        <taxon>Oryziinae</taxon>
        <taxon>Oryzias</taxon>
    </lineage>
</organism>